<feature type="domain" description="SpaA-like prealbumin fold" evidence="3">
    <location>
        <begin position="152"/>
        <end position="237"/>
    </location>
</feature>
<sequence length="293" mass="32184">MFGRQRKGGHAVKKRLWFQLFWSVCALVCLLASPIFAATKDSAVTIRIEPKTTDTRLLLWALPKGGEKPDMAALFAQSDAQLTTAYHHPLEAVINKGTSEVLLTNLADGVSYYVREAEGVTKDEVLVPFVVTVTAGRDQIVQAKKTTPQKRGSYQFVKVSSQGGTLQGATFEIWQNLKSKATPVLKAGKPYLVTSDKKGLFEVGDLPFGSYYLKEIKAPKGYLLSQKPVAFEVTNYSAKAKPTKVINTPKTPPPGIEVPYTGNAVMIVVALIGFAMFMLGAYLVKRDKKRRPE</sequence>
<dbReference type="InterPro" id="IPR041033">
    <property type="entry name" value="SpaA_PFL_dom_1"/>
</dbReference>
<keyword evidence="1" id="KW-1133">Transmembrane helix</keyword>
<dbReference type="EMBL" id="LHQM01000015">
    <property type="protein sequence ID" value="KPJ22407.1"/>
    <property type="molecule type" value="Genomic_DNA"/>
</dbReference>
<dbReference type="AlphaFoldDB" id="A0A0P6SRS8"/>
<dbReference type="SUPFAM" id="SSF49478">
    <property type="entry name" value="Cna protein B-type domain"/>
    <property type="match status" value="1"/>
</dbReference>
<reference evidence="4 5" key="1">
    <citation type="submission" date="2015-08" db="EMBL/GenBank/DDBJ databases">
        <title>Genome sequence of Streptococcus phocae subsp. phocae ATCC 51973T isolated from liver specimen obtained from seal.</title>
        <authorList>
            <person name="Avendano-Herrera R."/>
        </authorList>
    </citation>
    <scope>NUCLEOTIDE SEQUENCE [LARGE SCALE GENOMIC DNA]</scope>
    <source>
        <strain evidence="4 5">ATCC 51973</strain>
    </source>
</reference>
<feature type="chain" id="PRO_5006130605" evidence="2">
    <location>
        <begin position="38"/>
        <end position="293"/>
    </location>
</feature>
<protein>
    <submittedName>
        <fullName evidence="4">Cell wall anchor protein</fullName>
    </submittedName>
</protein>
<proteinExistence type="predicted"/>
<dbReference type="PATRIC" id="fig|119224.3.peg.493"/>
<accession>A0A0P6SRS8</accession>
<dbReference type="Gene3D" id="2.60.40.10">
    <property type="entry name" value="Immunoglobulins"/>
    <property type="match status" value="1"/>
</dbReference>
<evidence type="ECO:0000256" key="1">
    <source>
        <dbReference type="SAM" id="Phobius"/>
    </source>
</evidence>
<feature type="transmembrane region" description="Helical" evidence="1">
    <location>
        <begin position="264"/>
        <end position="284"/>
    </location>
</feature>
<dbReference type="Pfam" id="PF17802">
    <property type="entry name" value="SpaA"/>
    <property type="match status" value="1"/>
</dbReference>
<gene>
    <name evidence="4" type="ORF">AKK44_04790</name>
</gene>
<evidence type="ECO:0000256" key="2">
    <source>
        <dbReference type="SAM" id="SignalP"/>
    </source>
</evidence>
<feature type="signal peptide" evidence="2">
    <location>
        <begin position="1"/>
        <end position="37"/>
    </location>
</feature>
<keyword evidence="1" id="KW-0472">Membrane</keyword>
<name>A0A0P6SRS8_9STRE</name>
<comment type="caution">
    <text evidence="4">The sequence shown here is derived from an EMBL/GenBank/DDBJ whole genome shotgun (WGS) entry which is preliminary data.</text>
</comment>
<keyword evidence="5" id="KW-1185">Reference proteome</keyword>
<keyword evidence="2" id="KW-0732">Signal</keyword>
<dbReference type="InterPro" id="IPR013783">
    <property type="entry name" value="Ig-like_fold"/>
</dbReference>
<dbReference type="STRING" id="119224.AKK44_04790"/>
<evidence type="ECO:0000259" key="3">
    <source>
        <dbReference type="Pfam" id="PF17802"/>
    </source>
</evidence>
<organism evidence="4 5">
    <name type="scientific">Streptococcus phocae</name>
    <dbReference type="NCBI Taxonomy" id="119224"/>
    <lineage>
        <taxon>Bacteria</taxon>
        <taxon>Bacillati</taxon>
        <taxon>Bacillota</taxon>
        <taxon>Bacilli</taxon>
        <taxon>Lactobacillales</taxon>
        <taxon>Streptococcaceae</taxon>
        <taxon>Streptococcus</taxon>
    </lineage>
</organism>
<evidence type="ECO:0000313" key="5">
    <source>
        <dbReference type="Proteomes" id="UP000049578"/>
    </source>
</evidence>
<evidence type="ECO:0000313" key="4">
    <source>
        <dbReference type="EMBL" id="KPJ22407.1"/>
    </source>
</evidence>
<keyword evidence="1" id="KW-0812">Transmembrane</keyword>
<dbReference type="Proteomes" id="UP000049578">
    <property type="component" value="Unassembled WGS sequence"/>
</dbReference>